<proteinExistence type="predicted"/>
<name>A0AAW2EJF6_9HYME</name>
<accession>A0AAW2EJF6</accession>
<gene>
    <name evidence="1" type="ORF">PUN28_018041</name>
</gene>
<sequence>MKEVREGTKGMLMTEYRHERVTSRREVWRVRFVRAYEARTSCNVPSLRLALSGRPYFSVGFLPTSRRALVADAISHPPAAATAASYPPCPNIAAVYRNFTLRECTSRPLRARFVDDEACPETSRSTRDFATPRRPYHNFRNYTAF</sequence>
<organism evidence="1 2">
    <name type="scientific">Cardiocondyla obscurior</name>
    <dbReference type="NCBI Taxonomy" id="286306"/>
    <lineage>
        <taxon>Eukaryota</taxon>
        <taxon>Metazoa</taxon>
        <taxon>Ecdysozoa</taxon>
        <taxon>Arthropoda</taxon>
        <taxon>Hexapoda</taxon>
        <taxon>Insecta</taxon>
        <taxon>Pterygota</taxon>
        <taxon>Neoptera</taxon>
        <taxon>Endopterygota</taxon>
        <taxon>Hymenoptera</taxon>
        <taxon>Apocrita</taxon>
        <taxon>Aculeata</taxon>
        <taxon>Formicoidea</taxon>
        <taxon>Formicidae</taxon>
        <taxon>Myrmicinae</taxon>
        <taxon>Cardiocondyla</taxon>
    </lineage>
</organism>
<protein>
    <submittedName>
        <fullName evidence="1">Uncharacterized protein</fullName>
    </submittedName>
</protein>
<dbReference type="EMBL" id="JADYXP020000022">
    <property type="protein sequence ID" value="KAL0102484.1"/>
    <property type="molecule type" value="Genomic_DNA"/>
</dbReference>
<dbReference type="AlphaFoldDB" id="A0AAW2EJF6"/>
<dbReference type="Proteomes" id="UP001430953">
    <property type="component" value="Unassembled WGS sequence"/>
</dbReference>
<reference evidence="1 2" key="1">
    <citation type="submission" date="2023-03" db="EMBL/GenBank/DDBJ databases">
        <title>High recombination rates correlate with genetic variation in Cardiocondyla obscurior ants.</title>
        <authorList>
            <person name="Errbii M."/>
        </authorList>
    </citation>
    <scope>NUCLEOTIDE SEQUENCE [LARGE SCALE GENOMIC DNA]</scope>
    <source>
        <strain evidence="1">Alpha-2009</strain>
        <tissue evidence="1">Whole body</tissue>
    </source>
</reference>
<evidence type="ECO:0000313" key="2">
    <source>
        <dbReference type="Proteomes" id="UP001430953"/>
    </source>
</evidence>
<keyword evidence="2" id="KW-1185">Reference proteome</keyword>
<comment type="caution">
    <text evidence="1">The sequence shown here is derived from an EMBL/GenBank/DDBJ whole genome shotgun (WGS) entry which is preliminary data.</text>
</comment>
<evidence type="ECO:0000313" key="1">
    <source>
        <dbReference type="EMBL" id="KAL0102484.1"/>
    </source>
</evidence>